<evidence type="ECO:0000259" key="2">
    <source>
        <dbReference type="Pfam" id="PF13609"/>
    </source>
</evidence>
<dbReference type="Pfam" id="PF13609">
    <property type="entry name" value="Porin_4"/>
    <property type="match status" value="1"/>
</dbReference>
<proteinExistence type="predicted"/>
<dbReference type="EMBL" id="JZXC01000044">
    <property type="protein sequence ID" value="KKA04292.1"/>
    <property type="molecule type" value="Genomic_DNA"/>
</dbReference>
<organism evidence="3 4">
    <name type="scientific">Pseudomonas kilonensis</name>
    <dbReference type="NCBI Taxonomy" id="132476"/>
    <lineage>
        <taxon>Bacteria</taxon>
        <taxon>Pseudomonadati</taxon>
        <taxon>Pseudomonadota</taxon>
        <taxon>Gammaproteobacteria</taxon>
        <taxon>Pseudomonadales</taxon>
        <taxon>Pseudomonadaceae</taxon>
        <taxon>Pseudomonas</taxon>
    </lineage>
</organism>
<comment type="caution">
    <text evidence="3">The sequence shown here is derived from an EMBL/GenBank/DDBJ whole genome shotgun (WGS) entry which is preliminary data.</text>
</comment>
<dbReference type="PATRIC" id="fig|132476.4.peg.5184"/>
<feature type="chain" id="PRO_5002481070" description="Porin domain-containing protein" evidence="1">
    <location>
        <begin position="23"/>
        <end position="412"/>
    </location>
</feature>
<dbReference type="InterPro" id="IPR033900">
    <property type="entry name" value="Gram_neg_porin_domain"/>
</dbReference>
<sequence>MATRPNTLALAVMTLYVGGASADTADTSMFSLSSFGTVGIVHSSEKKADFTSSIFKPNGAGHSRNWSADVDSLIGAQLTATFTPQLSAVVQVISEQRYDNSYRPFVEWANIKYAFTPDFNMRVGRTVQPAFLFSDSRKVGYTLPWVRPPGEVYSLIPVTSADGVDLSYRLHFGDLINTVQGNYGQSSPRRPDDMDKVLARESSGISNLTEYGALTTRITYQRTHLTLEALDPLLEGFRGFGEEGNAIADRYNSEDELVEFLGVGAIYDPGSWFVMGEWGRFRSDTVVGTLSAWYLSGGYRIDAFTPYVTYARSRTESETSTAGLTVSTLPPASAGAAGELNGALNAILGANEGQQTLSLGVRWDFTKNMDAKLQYDHTRFKGNSVGPLINPQSDFEPGGSFNVISLAVDFVF</sequence>
<dbReference type="AlphaFoldDB" id="A0A0F4XE29"/>
<evidence type="ECO:0000313" key="4">
    <source>
        <dbReference type="Proteomes" id="UP000033662"/>
    </source>
</evidence>
<evidence type="ECO:0000313" key="3">
    <source>
        <dbReference type="EMBL" id="KKA04292.1"/>
    </source>
</evidence>
<feature type="signal peptide" evidence="1">
    <location>
        <begin position="1"/>
        <end position="22"/>
    </location>
</feature>
<dbReference type="GO" id="GO:0016020">
    <property type="term" value="C:membrane"/>
    <property type="evidence" value="ECO:0007669"/>
    <property type="project" value="InterPro"/>
</dbReference>
<reference evidence="3 4" key="1">
    <citation type="submission" date="2015-03" db="EMBL/GenBank/DDBJ databases">
        <title>Pseudomonas fluorescens 1855-344 Genome sequencing and assembly.</title>
        <authorList>
            <person name="Eng W.W.H."/>
            <person name="Gan H.M."/>
            <person name="Savka M.A."/>
        </authorList>
    </citation>
    <scope>NUCLEOTIDE SEQUENCE [LARGE SCALE GENOMIC DNA]</scope>
    <source>
        <strain evidence="3 4">1855-344</strain>
    </source>
</reference>
<name>A0A0F4XE29_9PSED</name>
<accession>A0A0F4XE29</accession>
<dbReference type="OrthoDB" id="197869at2"/>
<dbReference type="Gene3D" id="2.40.160.10">
    <property type="entry name" value="Porin"/>
    <property type="match status" value="1"/>
</dbReference>
<dbReference type="GO" id="GO:0015288">
    <property type="term" value="F:porin activity"/>
    <property type="evidence" value="ECO:0007669"/>
    <property type="project" value="InterPro"/>
</dbReference>
<dbReference type="SUPFAM" id="SSF56935">
    <property type="entry name" value="Porins"/>
    <property type="match status" value="1"/>
</dbReference>
<dbReference type="Proteomes" id="UP000033662">
    <property type="component" value="Unassembled WGS sequence"/>
</dbReference>
<keyword evidence="1" id="KW-0732">Signal</keyword>
<feature type="domain" description="Porin" evidence="2">
    <location>
        <begin position="240"/>
        <end position="382"/>
    </location>
</feature>
<protein>
    <recommendedName>
        <fullName evidence="2">Porin domain-containing protein</fullName>
    </recommendedName>
</protein>
<evidence type="ECO:0000256" key="1">
    <source>
        <dbReference type="SAM" id="SignalP"/>
    </source>
</evidence>
<dbReference type="InterPro" id="IPR023614">
    <property type="entry name" value="Porin_dom_sf"/>
</dbReference>
<gene>
    <name evidence="3" type="ORF">VP02_28805</name>
</gene>